<evidence type="ECO:0000256" key="1">
    <source>
        <dbReference type="ARBA" id="ARBA00022701"/>
    </source>
</evidence>
<evidence type="ECO:0000313" key="3">
    <source>
        <dbReference type="EMBL" id="CAF1857569.1"/>
    </source>
</evidence>
<evidence type="ECO:0000259" key="2">
    <source>
        <dbReference type="Pfam" id="PF11995"/>
    </source>
</evidence>
<dbReference type="Proteomes" id="UP001295469">
    <property type="component" value="Chromosome C04"/>
</dbReference>
<reference evidence="3" key="1">
    <citation type="submission" date="2021-01" db="EMBL/GenBank/DDBJ databases">
        <authorList>
            <consortium name="Genoscope - CEA"/>
            <person name="William W."/>
        </authorList>
    </citation>
    <scope>NUCLEOTIDE SEQUENCE</scope>
</reference>
<keyword evidence="1" id="KW-0493">Microtubule</keyword>
<dbReference type="InterPro" id="IPR021881">
    <property type="entry name" value="NACK_C"/>
</dbReference>
<sequence>MVLSYVKSGEPAVVSLSSRDFLARRINSRLTPKEREELYMKWDVSLEGKQRKLHFVNKLWTDPYDSRHVQESAEIVAKLVGFCESGNISKRCLSSTSPCLQIKSGTMFGTTSIIFFIYEDSFFFL</sequence>
<name>A0A816K0Y7_BRANA</name>
<accession>A0A816K0Y7</accession>
<dbReference type="Pfam" id="PF11995">
    <property type="entry name" value="DUF3490"/>
    <property type="match status" value="1"/>
</dbReference>
<feature type="domain" description="NPK1-activating kinesin-like protein C-terminal" evidence="2">
    <location>
        <begin position="18"/>
        <end position="91"/>
    </location>
</feature>
<dbReference type="EMBL" id="HG994368">
    <property type="protein sequence ID" value="CAF1857569.1"/>
    <property type="molecule type" value="Genomic_DNA"/>
</dbReference>
<proteinExistence type="predicted"/>
<organism evidence="3">
    <name type="scientific">Brassica napus</name>
    <name type="common">Rape</name>
    <dbReference type="NCBI Taxonomy" id="3708"/>
    <lineage>
        <taxon>Eukaryota</taxon>
        <taxon>Viridiplantae</taxon>
        <taxon>Streptophyta</taxon>
        <taxon>Embryophyta</taxon>
        <taxon>Tracheophyta</taxon>
        <taxon>Spermatophyta</taxon>
        <taxon>Magnoliopsida</taxon>
        <taxon>eudicotyledons</taxon>
        <taxon>Gunneridae</taxon>
        <taxon>Pentapetalae</taxon>
        <taxon>rosids</taxon>
        <taxon>malvids</taxon>
        <taxon>Brassicales</taxon>
        <taxon>Brassicaceae</taxon>
        <taxon>Brassiceae</taxon>
        <taxon>Brassica</taxon>
    </lineage>
</organism>
<dbReference type="GO" id="GO:0005874">
    <property type="term" value="C:microtubule"/>
    <property type="evidence" value="ECO:0007669"/>
    <property type="project" value="UniProtKB-KW"/>
</dbReference>
<dbReference type="AlphaFoldDB" id="A0A816K0Y7"/>
<protein>
    <submittedName>
        <fullName evidence="3">(rape) hypothetical protein</fullName>
    </submittedName>
</protein>
<gene>
    <name evidence="3" type="ORF">DARMORV10_C04P43440.1</name>
</gene>